<comment type="caution">
    <text evidence="1">The sequence shown here is derived from an EMBL/GenBank/DDBJ whole genome shotgun (WGS) entry which is preliminary data.</text>
</comment>
<evidence type="ECO:0000313" key="1">
    <source>
        <dbReference type="EMBL" id="OXS41015.1"/>
    </source>
</evidence>
<dbReference type="AlphaFoldDB" id="A0A231Q3M3"/>
<proteinExistence type="predicted"/>
<dbReference type="RefSeq" id="WP_094075266.1">
    <property type="nucleotide sequence ID" value="NZ_LUGO01000035.1"/>
</dbReference>
<evidence type="ECO:0008006" key="3">
    <source>
        <dbReference type="Google" id="ProtNLM"/>
    </source>
</evidence>
<gene>
    <name evidence="1" type="ORF">AYP69_03335</name>
</gene>
<evidence type="ECO:0000313" key="2">
    <source>
        <dbReference type="Proteomes" id="UP000215261"/>
    </source>
</evidence>
<dbReference type="Proteomes" id="UP000215261">
    <property type="component" value="Unassembled WGS sequence"/>
</dbReference>
<protein>
    <recommendedName>
        <fullName evidence="3">DZANK-type domain-containing protein</fullName>
    </recommendedName>
</protein>
<sequence length="91" mass="10462">MEKKDHIYTNTKLNYCLRCNTPVEPDWDNFAYCMKCGAPIINTCTDLNCINSRKMLPVDAAFCPICGNETVFYQYGLVKSNYNDNSEDLPF</sequence>
<dbReference type="EMBL" id="LUGO01000035">
    <property type="protein sequence ID" value="OXS41015.1"/>
    <property type="molecule type" value="Genomic_DNA"/>
</dbReference>
<reference evidence="1 2" key="1">
    <citation type="submission" date="2016-03" db="EMBL/GenBank/DDBJ databases">
        <title>Sequencing of Lactobacillus Species from Commercial Turkeys.</title>
        <authorList>
            <person name="Johnson T.J."/>
            <person name="Youmans B.P."/>
            <person name="Case K.A."/>
        </authorList>
    </citation>
    <scope>NUCLEOTIDE SEQUENCE [LARGE SCALE GENOMIC DNA]</scope>
    <source>
        <strain evidence="1 2">UMNLA1</strain>
    </source>
</reference>
<name>A0A231Q3M3_9LACO</name>
<accession>A0A231Q3M3</accession>
<organism evidence="1 2">
    <name type="scientific">Ligilactobacillus agilis</name>
    <dbReference type="NCBI Taxonomy" id="1601"/>
    <lineage>
        <taxon>Bacteria</taxon>
        <taxon>Bacillati</taxon>
        <taxon>Bacillota</taxon>
        <taxon>Bacilli</taxon>
        <taxon>Lactobacillales</taxon>
        <taxon>Lactobacillaceae</taxon>
        <taxon>Ligilactobacillus</taxon>
    </lineage>
</organism>